<evidence type="ECO:0000313" key="2">
    <source>
        <dbReference type="EMBL" id="CAE1314744.1"/>
    </source>
</evidence>
<feature type="transmembrane region" description="Helical" evidence="1">
    <location>
        <begin position="34"/>
        <end position="55"/>
    </location>
</feature>
<accession>A0A812E396</accession>
<gene>
    <name evidence="2" type="ORF">SPHA_65735</name>
</gene>
<keyword evidence="3" id="KW-1185">Reference proteome</keyword>
<evidence type="ECO:0000313" key="3">
    <source>
        <dbReference type="Proteomes" id="UP000597762"/>
    </source>
</evidence>
<dbReference type="EMBL" id="CAHIKZ030004727">
    <property type="protein sequence ID" value="CAE1314744.1"/>
    <property type="molecule type" value="Genomic_DNA"/>
</dbReference>
<protein>
    <submittedName>
        <fullName evidence="2">Uncharacterized protein</fullName>
    </submittedName>
</protein>
<comment type="caution">
    <text evidence="2">The sequence shown here is derived from an EMBL/GenBank/DDBJ whole genome shotgun (WGS) entry which is preliminary data.</text>
</comment>
<feature type="transmembrane region" description="Helical" evidence="1">
    <location>
        <begin position="147"/>
        <end position="166"/>
    </location>
</feature>
<feature type="transmembrane region" description="Helical" evidence="1">
    <location>
        <begin position="178"/>
        <end position="204"/>
    </location>
</feature>
<reference evidence="2" key="1">
    <citation type="submission" date="2021-01" db="EMBL/GenBank/DDBJ databases">
        <authorList>
            <person name="Li R."/>
            <person name="Bekaert M."/>
        </authorList>
    </citation>
    <scope>NUCLEOTIDE SEQUENCE</scope>
    <source>
        <strain evidence="2">Farmed</strain>
    </source>
</reference>
<feature type="transmembrane region" description="Helical" evidence="1">
    <location>
        <begin position="112"/>
        <end position="135"/>
    </location>
</feature>
<dbReference type="Proteomes" id="UP000597762">
    <property type="component" value="Unassembled WGS sequence"/>
</dbReference>
<sequence>MITYLLYSVLFFFFLYQCPFFSRHKHNFTHCPAVTEVYTFFLTLFRLFLSFLFFYRQLGFQPDLLQQECTLSSSLWFSFFFPSSLHNSAYNRGIHFVFSFLSSHNSTCNRGIYFLPLSGYPLSLRTTCFSLLLTYHTAPLSLSLPHIILTLTLHIYLPLSLSHIYPALSYIHLPASDYFASLFLSTCLTISSYLSLSTCLYFCLSLTVPI</sequence>
<name>A0A812E396_ACAPH</name>
<proteinExistence type="predicted"/>
<dbReference type="AlphaFoldDB" id="A0A812E396"/>
<keyword evidence="1" id="KW-0472">Membrane</keyword>
<keyword evidence="1" id="KW-1133">Transmembrane helix</keyword>
<evidence type="ECO:0000256" key="1">
    <source>
        <dbReference type="SAM" id="Phobius"/>
    </source>
</evidence>
<keyword evidence="1" id="KW-0812">Transmembrane</keyword>
<organism evidence="2 3">
    <name type="scientific">Acanthosepion pharaonis</name>
    <name type="common">Pharaoh cuttlefish</name>
    <name type="synonym">Sepia pharaonis</name>
    <dbReference type="NCBI Taxonomy" id="158019"/>
    <lineage>
        <taxon>Eukaryota</taxon>
        <taxon>Metazoa</taxon>
        <taxon>Spiralia</taxon>
        <taxon>Lophotrochozoa</taxon>
        <taxon>Mollusca</taxon>
        <taxon>Cephalopoda</taxon>
        <taxon>Coleoidea</taxon>
        <taxon>Decapodiformes</taxon>
        <taxon>Sepiida</taxon>
        <taxon>Sepiina</taxon>
        <taxon>Sepiidae</taxon>
        <taxon>Acanthosepion</taxon>
    </lineage>
</organism>
<feature type="transmembrane region" description="Helical" evidence="1">
    <location>
        <begin position="6"/>
        <end position="22"/>
    </location>
</feature>